<name>A0A9P4KEK7_9PLEO</name>
<comment type="caution">
    <text evidence="2">The sequence shown here is derived from an EMBL/GenBank/DDBJ whole genome shotgun (WGS) entry which is preliminary data.</text>
</comment>
<proteinExistence type="predicted"/>
<gene>
    <name evidence="2" type="ORF">CC78DRAFT_93714</name>
</gene>
<dbReference type="Proteomes" id="UP000800093">
    <property type="component" value="Unassembled WGS sequence"/>
</dbReference>
<protein>
    <submittedName>
        <fullName evidence="2">Uncharacterized protein</fullName>
    </submittedName>
</protein>
<evidence type="ECO:0000313" key="2">
    <source>
        <dbReference type="EMBL" id="KAF2267256.1"/>
    </source>
</evidence>
<reference evidence="3" key="1">
    <citation type="journal article" date="2020" name="Stud. Mycol.">
        <title>101 Dothideomycetes genomes: A test case for predicting lifestyles and emergence of pathogens.</title>
        <authorList>
            <person name="Haridas S."/>
            <person name="Albert R."/>
            <person name="Binder M."/>
            <person name="Bloem J."/>
            <person name="LaButti K."/>
            <person name="Salamov A."/>
            <person name="Andreopoulos B."/>
            <person name="Baker S."/>
            <person name="Barry K."/>
            <person name="Bills G."/>
            <person name="Bluhm B."/>
            <person name="Cannon C."/>
            <person name="Castanera R."/>
            <person name="Culley D."/>
            <person name="Daum C."/>
            <person name="Ezra D."/>
            <person name="Gonzalez J."/>
            <person name="Henrissat B."/>
            <person name="Kuo A."/>
            <person name="Liang C."/>
            <person name="Lipzen A."/>
            <person name="Lutzoni F."/>
            <person name="Magnuson J."/>
            <person name="Mondo S."/>
            <person name="Nolan M."/>
            <person name="Ohm R."/>
            <person name="Pangilinan J."/>
            <person name="Park H.-J."/>
            <person name="Ramirez L."/>
            <person name="Alfaro M."/>
            <person name="Sun H."/>
            <person name="Tritt A."/>
            <person name="Yoshinaga Y."/>
            <person name="Zwiers L.-H."/>
            <person name="Turgeon B."/>
            <person name="Goodwin S."/>
            <person name="Spatafora J."/>
            <person name="Crous P."/>
            <person name="Grigoriev I."/>
        </authorList>
    </citation>
    <scope>NUCLEOTIDE SEQUENCE [LARGE SCALE GENOMIC DNA]</scope>
    <source>
        <strain evidence="3">CBS 304.66</strain>
    </source>
</reference>
<evidence type="ECO:0000313" key="3">
    <source>
        <dbReference type="Proteomes" id="UP000800093"/>
    </source>
</evidence>
<evidence type="ECO:0000256" key="1">
    <source>
        <dbReference type="SAM" id="MobiDB-lite"/>
    </source>
</evidence>
<dbReference type="EMBL" id="ML986593">
    <property type="protein sequence ID" value="KAF2267256.1"/>
    <property type="molecule type" value="Genomic_DNA"/>
</dbReference>
<feature type="compositionally biased region" description="Low complexity" evidence="1">
    <location>
        <begin position="15"/>
        <end position="25"/>
    </location>
</feature>
<feature type="region of interest" description="Disordered" evidence="1">
    <location>
        <begin position="1"/>
        <end position="32"/>
    </location>
</feature>
<organism evidence="2 3">
    <name type="scientific">Lojkania enalia</name>
    <dbReference type="NCBI Taxonomy" id="147567"/>
    <lineage>
        <taxon>Eukaryota</taxon>
        <taxon>Fungi</taxon>
        <taxon>Dikarya</taxon>
        <taxon>Ascomycota</taxon>
        <taxon>Pezizomycotina</taxon>
        <taxon>Dothideomycetes</taxon>
        <taxon>Pleosporomycetidae</taxon>
        <taxon>Pleosporales</taxon>
        <taxon>Pleosporales incertae sedis</taxon>
        <taxon>Lojkania</taxon>
    </lineage>
</organism>
<feature type="compositionally biased region" description="Basic and acidic residues" evidence="1">
    <location>
        <begin position="1"/>
        <end position="14"/>
    </location>
</feature>
<sequence>MGEQNTVDKKRKESSPPSKTKSKNPANPPVPPVSVLFPPGFWLIPEHRQSVGRYQTPRLKNLLSMTSYLTSHAM</sequence>
<accession>A0A9P4KEK7</accession>
<dbReference type="AlphaFoldDB" id="A0A9P4KEK7"/>
<keyword evidence="3" id="KW-1185">Reference proteome</keyword>